<evidence type="ECO:0000259" key="2">
    <source>
        <dbReference type="Pfam" id="PF13115"/>
    </source>
</evidence>
<feature type="domain" description="YtkA-like" evidence="2">
    <location>
        <begin position="29"/>
        <end position="113"/>
    </location>
</feature>
<organism evidence="3 4">
    <name type="scientific">Candidatus Magnetominusculus xianensis</name>
    <dbReference type="NCBI Taxonomy" id="1748249"/>
    <lineage>
        <taxon>Bacteria</taxon>
        <taxon>Pseudomonadati</taxon>
        <taxon>Nitrospirota</taxon>
        <taxon>Nitrospiria</taxon>
        <taxon>Nitrospirales</taxon>
        <taxon>Nitrospiraceae</taxon>
        <taxon>Candidatus Magnetominusculus</taxon>
    </lineage>
</organism>
<evidence type="ECO:0000313" key="4">
    <source>
        <dbReference type="Proteomes" id="UP000060487"/>
    </source>
</evidence>
<dbReference type="Proteomes" id="UP000060487">
    <property type="component" value="Unassembled WGS sequence"/>
</dbReference>
<accession>A0ABR5SH54</accession>
<reference evidence="3 4" key="1">
    <citation type="submission" date="2015-11" db="EMBL/GenBank/DDBJ databases">
        <authorList>
            <person name="Lin W."/>
        </authorList>
    </citation>
    <scope>NUCLEOTIDE SEQUENCE [LARGE SCALE GENOMIC DNA]</scope>
    <source>
        <strain evidence="3 4">HCH-1</strain>
    </source>
</reference>
<keyword evidence="4" id="KW-1185">Reference proteome</keyword>
<feature type="chain" id="PRO_5046934557" evidence="1">
    <location>
        <begin position="23"/>
        <end position="131"/>
    </location>
</feature>
<proteinExistence type="predicted"/>
<feature type="signal peptide" evidence="1">
    <location>
        <begin position="1"/>
        <end position="22"/>
    </location>
</feature>
<dbReference type="Pfam" id="PF13115">
    <property type="entry name" value="YtkA"/>
    <property type="match status" value="1"/>
</dbReference>
<evidence type="ECO:0000313" key="3">
    <source>
        <dbReference type="EMBL" id="KWT91030.1"/>
    </source>
</evidence>
<dbReference type="EMBL" id="LNQR01000033">
    <property type="protein sequence ID" value="KWT91030.1"/>
    <property type="molecule type" value="Genomic_DNA"/>
</dbReference>
<evidence type="ECO:0000256" key="1">
    <source>
        <dbReference type="SAM" id="SignalP"/>
    </source>
</evidence>
<sequence length="131" mass="14248">MKKKMLVLLIAVVVLTAGVVYAKDMQMQKKAGEYTVQLKLDKKSPVVGDNAAQIEVTDASGRLVTDAKVKLDYSMPAMPGMPAMNYTADITQTGEVYHAVLNLSMAGSWNIDVKVTHNKKTISAKFTIDAK</sequence>
<dbReference type="RefSeq" id="WP_236861524.1">
    <property type="nucleotide sequence ID" value="NZ_LNQR01000033.1"/>
</dbReference>
<dbReference type="InterPro" id="IPR032693">
    <property type="entry name" value="YtkA-like_dom"/>
</dbReference>
<name>A0ABR5SH54_9BACT</name>
<comment type="caution">
    <text evidence="3">The sequence shown here is derived from an EMBL/GenBank/DDBJ whole genome shotgun (WGS) entry which is preliminary data.</text>
</comment>
<keyword evidence="1" id="KW-0732">Signal</keyword>
<gene>
    <name evidence="3" type="ORF">ASN18_0977</name>
</gene>
<protein>
    <submittedName>
        <fullName evidence="3">Copper resistance determinant, crdA</fullName>
    </submittedName>
</protein>